<keyword evidence="4" id="KW-0067">ATP-binding</keyword>
<dbReference type="GO" id="GO:0006297">
    <property type="term" value="P:nucleotide-excision repair, DNA gap filling"/>
    <property type="evidence" value="ECO:0007669"/>
    <property type="project" value="TreeGrafter"/>
</dbReference>
<dbReference type="GO" id="GO:0003910">
    <property type="term" value="F:DNA ligase (ATP) activity"/>
    <property type="evidence" value="ECO:0007669"/>
    <property type="project" value="InterPro"/>
</dbReference>
<evidence type="ECO:0000313" key="8">
    <source>
        <dbReference type="EMBL" id="TKA73797.1"/>
    </source>
</evidence>
<dbReference type="InterPro" id="IPR029710">
    <property type="entry name" value="LIG4"/>
</dbReference>
<dbReference type="SUPFAM" id="SSF56091">
    <property type="entry name" value="DNA ligase/mRNA capping enzyme, catalytic domain"/>
    <property type="match status" value="1"/>
</dbReference>
<dbReference type="EMBL" id="NAJQ01000250">
    <property type="protein sequence ID" value="TKA73797.1"/>
    <property type="molecule type" value="Genomic_DNA"/>
</dbReference>
<evidence type="ECO:0000313" key="9">
    <source>
        <dbReference type="Proteomes" id="UP000309340"/>
    </source>
</evidence>
<dbReference type="InterPro" id="IPR012308">
    <property type="entry name" value="DNA_ligase_ATP-dep_N"/>
</dbReference>
<dbReference type="Proteomes" id="UP000309340">
    <property type="component" value="Unassembled WGS sequence"/>
</dbReference>
<evidence type="ECO:0000259" key="7">
    <source>
        <dbReference type="PROSITE" id="PS50160"/>
    </source>
</evidence>
<dbReference type="GO" id="GO:0006303">
    <property type="term" value="P:double-strand break repair via nonhomologous end joining"/>
    <property type="evidence" value="ECO:0007669"/>
    <property type="project" value="TreeGrafter"/>
</dbReference>
<proteinExistence type="inferred from homology"/>
<evidence type="ECO:0000256" key="2">
    <source>
        <dbReference type="ARBA" id="ARBA00022598"/>
    </source>
</evidence>
<feature type="region of interest" description="Disordered" evidence="6">
    <location>
        <begin position="689"/>
        <end position="713"/>
    </location>
</feature>
<feature type="domain" description="ATP-dependent DNA ligase family profile" evidence="7">
    <location>
        <begin position="391"/>
        <end position="542"/>
    </location>
</feature>
<name>A0A4U0XCY0_9PEZI</name>
<dbReference type="Pfam" id="PF04675">
    <property type="entry name" value="DNA_ligase_A_N"/>
    <property type="match status" value="1"/>
</dbReference>
<keyword evidence="2" id="KW-0436">Ligase</keyword>
<dbReference type="PANTHER" id="PTHR45997:SF2">
    <property type="entry name" value="ATP DEPENDENT DNA LIGASE DOMAIN PROTEIN (AFU_ORTHOLOGUE AFUA_5G02430)"/>
    <property type="match status" value="1"/>
</dbReference>
<evidence type="ECO:0000256" key="3">
    <source>
        <dbReference type="ARBA" id="ARBA00022741"/>
    </source>
</evidence>
<reference evidence="8 9" key="1">
    <citation type="submission" date="2017-03" db="EMBL/GenBank/DDBJ databases">
        <title>Genomes of endolithic fungi from Antarctica.</title>
        <authorList>
            <person name="Coleine C."/>
            <person name="Masonjones S."/>
            <person name="Stajich J.E."/>
        </authorList>
    </citation>
    <scope>NUCLEOTIDE SEQUENCE [LARGE SCALE GENOMIC DNA]</scope>
    <source>
        <strain evidence="8 9">CCFEE 5184</strain>
    </source>
</reference>
<dbReference type="Gene3D" id="1.10.3260.10">
    <property type="entry name" value="DNA ligase, ATP-dependent, N-terminal domain"/>
    <property type="match status" value="1"/>
</dbReference>
<dbReference type="GO" id="GO:0032807">
    <property type="term" value="C:DNA ligase IV complex"/>
    <property type="evidence" value="ECO:0007669"/>
    <property type="project" value="TreeGrafter"/>
</dbReference>
<evidence type="ECO:0000256" key="6">
    <source>
        <dbReference type="SAM" id="MobiDB-lite"/>
    </source>
</evidence>
<dbReference type="Gene3D" id="2.40.50.140">
    <property type="entry name" value="Nucleic acid-binding proteins"/>
    <property type="match status" value="1"/>
</dbReference>
<comment type="similarity">
    <text evidence="1">Belongs to the ATP-dependent DNA ligase family.</text>
</comment>
<accession>A0A4U0XCY0</accession>
<keyword evidence="9" id="KW-1185">Reference proteome</keyword>
<dbReference type="PROSITE" id="PS50160">
    <property type="entry name" value="DNA_LIGASE_A3"/>
    <property type="match status" value="1"/>
</dbReference>
<protein>
    <recommendedName>
        <fullName evidence="7">ATP-dependent DNA ligase family profile domain-containing protein</fullName>
    </recommendedName>
</protein>
<dbReference type="GO" id="GO:0006310">
    <property type="term" value="P:DNA recombination"/>
    <property type="evidence" value="ECO:0007669"/>
    <property type="project" value="InterPro"/>
</dbReference>
<dbReference type="InterPro" id="IPR012310">
    <property type="entry name" value="DNA_ligase_ATP-dep_cent"/>
</dbReference>
<organism evidence="8 9">
    <name type="scientific">Friedmanniomyces simplex</name>
    <dbReference type="NCBI Taxonomy" id="329884"/>
    <lineage>
        <taxon>Eukaryota</taxon>
        <taxon>Fungi</taxon>
        <taxon>Dikarya</taxon>
        <taxon>Ascomycota</taxon>
        <taxon>Pezizomycotina</taxon>
        <taxon>Dothideomycetes</taxon>
        <taxon>Dothideomycetidae</taxon>
        <taxon>Mycosphaerellales</taxon>
        <taxon>Teratosphaeriaceae</taxon>
        <taxon>Friedmanniomyces</taxon>
    </lineage>
</organism>
<dbReference type="InterPro" id="IPR036599">
    <property type="entry name" value="DNA_ligase_N_sf"/>
</dbReference>
<comment type="caution">
    <text evidence="8">The sequence shown here is derived from an EMBL/GenBank/DDBJ whole genome shotgun (WGS) entry which is preliminary data.</text>
</comment>
<dbReference type="OrthoDB" id="2160351at2759"/>
<gene>
    <name evidence="8" type="ORF">B0A55_05535</name>
</gene>
<dbReference type="Pfam" id="PF01068">
    <property type="entry name" value="DNA_ligase_A_M"/>
    <property type="match status" value="1"/>
</dbReference>
<feature type="compositionally biased region" description="Low complexity" evidence="6">
    <location>
        <begin position="756"/>
        <end position="765"/>
    </location>
</feature>
<keyword evidence="5" id="KW-0539">Nucleus</keyword>
<dbReference type="AlphaFoldDB" id="A0A4U0XCY0"/>
<dbReference type="PANTHER" id="PTHR45997">
    <property type="entry name" value="DNA LIGASE 4"/>
    <property type="match status" value="1"/>
</dbReference>
<feature type="region of interest" description="Disordered" evidence="6">
    <location>
        <begin position="728"/>
        <end position="813"/>
    </location>
</feature>
<sequence length="967" mass="108416">MPFPFSTFTSLLESLEKVEHRDPPLLPTPKAEALKAETERWFMSHRHAINGLDVRGATALLSSMLPERRTDRVYGIQATSLCRILRRTLGLSASRAGDLQAYKQPNRGDLGKCFERVLRSGGPPAKPAVNFEEVDGMLEALAAQCRFSDRSIPVRFPPSSSEGTNKLLGDVFKRATPEEGKWLVRLILKDFAPVRIHEFAVLRLYHFLLPDLLRFQSNFSAAISLLKEEPLLRQLPERPDPRSERLHRQMAASAIRPLVGVKVGRPTFLKARGIDSCIQLLGSQKWVLERKYDGEYCEIHIDQTKSIRPIECLQIFSKGGKDSTADRKELNQTLVDCLGLGRADCKIKTQAILLGELVVYSDESRSVMGFDKIRKHVSRSGVFLGNEQDSQAHSHEHLAIVFFDLLLLDDEVVMTKPVEERRQWLREVYRKIPGRAMSAEWKIVDFAKAKRAKQLLMEQFAASIVQRCEGLILKPCGVPYFSLDTGHLEMRRCFIKLKKDYIEGMGDEVDFAVVGASYNAQQALRSGIRGVKWTDFHLGCLVNAAEVQRFDAKPIFKIVGTIQQEACIPKPILRTIDTLGTHLARPYNDTFEHFALQATTVKIDVLFSTPFVLEVLGSGFDRPPNSAFYMLRHPRGTKLHQDRSWKECVSFQALQEQAHTARTAPVTAEGEREETRAWVKRIESKLRRRLDREGTVTPRSRKSTPGTARTVDDRCLEGSTLVQVCSAGSKRAAPVGGETPCPEAKRQRPSSGFGESAIASSSKIKPATQQPCNTPLSDITNQALGRDVSTTQPSPPTSKANPKQRREAPQATATDTACLGTRCPFNAAVVLLAPCKANAPHITEDLLPSHQTLITTHLRHWDRDSFAHPALTETVSESQACKGMRMVVLVESKRRREVEQVIREILALNEGRMRERVEAYDWRVLKECSGHDKPADALKRYFVGATMFVEAEERAVFISRIPGLGHS</sequence>
<evidence type="ECO:0000256" key="5">
    <source>
        <dbReference type="ARBA" id="ARBA00023242"/>
    </source>
</evidence>
<dbReference type="GO" id="GO:0005524">
    <property type="term" value="F:ATP binding"/>
    <property type="evidence" value="ECO:0007669"/>
    <property type="project" value="UniProtKB-KW"/>
</dbReference>
<dbReference type="InterPro" id="IPR012340">
    <property type="entry name" value="NA-bd_OB-fold"/>
</dbReference>
<dbReference type="Gene3D" id="3.30.470.30">
    <property type="entry name" value="DNA ligase/mRNA capping enzyme"/>
    <property type="match status" value="1"/>
</dbReference>
<keyword evidence="3" id="KW-0547">Nucleotide-binding</keyword>
<evidence type="ECO:0000256" key="4">
    <source>
        <dbReference type="ARBA" id="ARBA00022840"/>
    </source>
</evidence>
<evidence type="ECO:0000256" key="1">
    <source>
        <dbReference type="ARBA" id="ARBA00007572"/>
    </source>
</evidence>
<feature type="compositionally biased region" description="Polar residues" evidence="6">
    <location>
        <begin position="767"/>
        <end position="801"/>
    </location>
</feature>
<dbReference type="GO" id="GO:0003677">
    <property type="term" value="F:DNA binding"/>
    <property type="evidence" value="ECO:0007669"/>
    <property type="project" value="InterPro"/>
</dbReference>
<dbReference type="STRING" id="329884.A0A4U0XCY0"/>